<evidence type="ECO:0000313" key="2">
    <source>
        <dbReference type="RefSeq" id="XP_075092242.1"/>
    </source>
</evidence>
<evidence type="ECO:0000313" key="1">
    <source>
        <dbReference type="Proteomes" id="UP000790787"/>
    </source>
</evidence>
<keyword evidence="1" id="KW-1185">Reference proteome</keyword>
<sequence length="202" mass="22359">MYSKGMENLHESKTMGSAFREQAATGNPGRGGLGGVFRNASGNWILSYMGSIQHTTNTHAELLAILKGLQIAEERQLTPLKINTDSNEVIRMLINRNLLFDSLIHECRSIVQRLGVVVVKHSYKETNKVADLLAKEGTNKNLFEDIFVTAVPSVYVTHVFWADIAGTVFKRQIMDYNIINNGQVVGDLISSPANNLSVTPNR</sequence>
<proteinExistence type="predicted"/>
<reference evidence="1" key="1">
    <citation type="journal article" date="2014" name="Nat. Commun.">
        <title>The tobacco genome sequence and its comparison with those of tomato and potato.</title>
        <authorList>
            <person name="Sierro N."/>
            <person name="Battey J.N."/>
            <person name="Ouadi S."/>
            <person name="Bakaher N."/>
            <person name="Bovet L."/>
            <person name="Willig A."/>
            <person name="Goepfert S."/>
            <person name="Peitsch M.C."/>
            <person name="Ivanov N.V."/>
        </authorList>
    </citation>
    <scope>NUCLEOTIDE SEQUENCE [LARGE SCALE GENOMIC DNA]</scope>
</reference>
<name>A0AC58T4U6_TOBAC</name>
<dbReference type="Proteomes" id="UP000790787">
    <property type="component" value="Chromosome 18"/>
</dbReference>
<gene>
    <name evidence="2" type="primary">LOC142172509</name>
</gene>
<reference evidence="2" key="2">
    <citation type="submission" date="2025-08" db="UniProtKB">
        <authorList>
            <consortium name="RefSeq"/>
        </authorList>
    </citation>
    <scope>IDENTIFICATION</scope>
    <source>
        <tissue evidence="2">Leaf</tissue>
    </source>
</reference>
<organism evidence="1 2">
    <name type="scientific">Nicotiana tabacum</name>
    <name type="common">Common tobacco</name>
    <dbReference type="NCBI Taxonomy" id="4097"/>
    <lineage>
        <taxon>Eukaryota</taxon>
        <taxon>Viridiplantae</taxon>
        <taxon>Streptophyta</taxon>
        <taxon>Embryophyta</taxon>
        <taxon>Tracheophyta</taxon>
        <taxon>Spermatophyta</taxon>
        <taxon>Magnoliopsida</taxon>
        <taxon>eudicotyledons</taxon>
        <taxon>Gunneridae</taxon>
        <taxon>Pentapetalae</taxon>
        <taxon>asterids</taxon>
        <taxon>lamiids</taxon>
        <taxon>Solanales</taxon>
        <taxon>Solanaceae</taxon>
        <taxon>Nicotianoideae</taxon>
        <taxon>Nicotianeae</taxon>
        <taxon>Nicotiana</taxon>
    </lineage>
</organism>
<dbReference type="RefSeq" id="XP_075092242.1">
    <property type="nucleotide sequence ID" value="XM_075236141.1"/>
</dbReference>
<accession>A0AC58T4U6</accession>
<protein>
    <submittedName>
        <fullName evidence="2">Uncharacterized protein LOC142172509</fullName>
    </submittedName>
</protein>